<sequence>GLSKIRNMDHMNKVKVPEKESEDNKSAGVNNSDKMIEGEEDNSKNKEEKEQPERELVEIKKEFLLNWNQSQKRKKEEFKLDDLSKLDSKVIQNIGHPKNSKVVISEDSDESMNAADIDNEIVDCLFDLGGKCLSKHPV</sequence>
<dbReference type="Proteomes" id="UP000789901">
    <property type="component" value="Unassembled WGS sequence"/>
</dbReference>
<evidence type="ECO:0000256" key="1">
    <source>
        <dbReference type="SAM" id="MobiDB-lite"/>
    </source>
</evidence>
<dbReference type="EMBL" id="CAJVQB010042781">
    <property type="protein sequence ID" value="CAG8830676.1"/>
    <property type="molecule type" value="Genomic_DNA"/>
</dbReference>
<evidence type="ECO:0000313" key="3">
    <source>
        <dbReference type="Proteomes" id="UP000789901"/>
    </source>
</evidence>
<feature type="non-terminal residue" evidence="2">
    <location>
        <position position="1"/>
    </location>
</feature>
<name>A0ABN7WFL8_GIGMA</name>
<evidence type="ECO:0000313" key="2">
    <source>
        <dbReference type="EMBL" id="CAG8830676.1"/>
    </source>
</evidence>
<organism evidence="2 3">
    <name type="scientific">Gigaspora margarita</name>
    <dbReference type="NCBI Taxonomy" id="4874"/>
    <lineage>
        <taxon>Eukaryota</taxon>
        <taxon>Fungi</taxon>
        <taxon>Fungi incertae sedis</taxon>
        <taxon>Mucoromycota</taxon>
        <taxon>Glomeromycotina</taxon>
        <taxon>Glomeromycetes</taxon>
        <taxon>Diversisporales</taxon>
        <taxon>Gigasporaceae</taxon>
        <taxon>Gigaspora</taxon>
    </lineage>
</organism>
<feature type="compositionally biased region" description="Basic and acidic residues" evidence="1">
    <location>
        <begin position="1"/>
        <end position="25"/>
    </location>
</feature>
<comment type="caution">
    <text evidence="2">The sequence shown here is derived from an EMBL/GenBank/DDBJ whole genome shotgun (WGS) entry which is preliminary data.</text>
</comment>
<proteinExistence type="predicted"/>
<protein>
    <submittedName>
        <fullName evidence="2">7256_t:CDS:1</fullName>
    </submittedName>
</protein>
<accession>A0ABN7WFL8</accession>
<gene>
    <name evidence="2" type="ORF">GMARGA_LOCUS30408</name>
</gene>
<feature type="compositionally biased region" description="Basic and acidic residues" evidence="1">
    <location>
        <begin position="34"/>
        <end position="55"/>
    </location>
</feature>
<keyword evidence="3" id="KW-1185">Reference proteome</keyword>
<feature type="region of interest" description="Disordered" evidence="1">
    <location>
        <begin position="1"/>
        <end position="55"/>
    </location>
</feature>
<reference evidence="2 3" key="1">
    <citation type="submission" date="2021-06" db="EMBL/GenBank/DDBJ databases">
        <authorList>
            <person name="Kallberg Y."/>
            <person name="Tangrot J."/>
            <person name="Rosling A."/>
        </authorList>
    </citation>
    <scope>NUCLEOTIDE SEQUENCE [LARGE SCALE GENOMIC DNA]</scope>
    <source>
        <strain evidence="2 3">120-4 pot B 10/14</strain>
    </source>
</reference>